<organism evidence="10 12">
    <name type="scientific">Archangium gephyra</name>
    <dbReference type="NCBI Taxonomy" id="48"/>
    <lineage>
        <taxon>Bacteria</taxon>
        <taxon>Pseudomonadati</taxon>
        <taxon>Myxococcota</taxon>
        <taxon>Myxococcia</taxon>
        <taxon>Myxococcales</taxon>
        <taxon>Cystobacterineae</taxon>
        <taxon>Archangiaceae</taxon>
        <taxon>Archangium</taxon>
    </lineage>
</organism>
<dbReference type="FunFam" id="3.30.565.10:FF:000006">
    <property type="entry name" value="Sensor histidine kinase WalK"/>
    <property type="match status" value="1"/>
</dbReference>
<dbReference type="CDD" id="cd00082">
    <property type="entry name" value="HisKA"/>
    <property type="match status" value="1"/>
</dbReference>
<dbReference type="PROSITE" id="PS50109">
    <property type="entry name" value="HIS_KIN"/>
    <property type="match status" value="1"/>
</dbReference>
<dbReference type="Gene3D" id="1.10.287.130">
    <property type="match status" value="1"/>
</dbReference>
<name>A0AAC8TF72_9BACT</name>
<dbReference type="InterPro" id="IPR011006">
    <property type="entry name" value="CheY-like_superfamily"/>
</dbReference>
<dbReference type="SUPFAM" id="SSF52172">
    <property type="entry name" value="CheY-like"/>
    <property type="match status" value="1"/>
</dbReference>
<evidence type="ECO:0000313" key="13">
    <source>
        <dbReference type="Proteomes" id="UP000256345"/>
    </source>
</evidence>
<dbReference type="Pfam" id="PF02518">
    <property type="entry name" value="HATPase_c"/>
    <property type="match status" value="1"/>
</dbReference>
<dbReference type="PANTHER" id="PTHR43547">
    <property type="entry name" value="TWO-COMPONENT HISTIDINE KINASE"/>
    <property type="match status" value="1"/>
</dbReference>
<dbReference type="InterPro" id="IPR003018">
    <property type="entry name" value="GAF"/>
</dbReference>
<dbReference type="PANTHER" id="PTHR43547:SF2">
    <property type="entry name" value="HYBRID SIGNAL TRANSDUCTION HISTIDINE KINASE C"/>
    <property type="match status" value="1"/>
</dbReference>
<dbReference type="PROSITE" id="PS50110">
    <property type="entry name" value="RESPONSE_REGULATORY"/>
    <property type="match status" value="1"/>
</dbReference>
<dbReference type="KEGG" id="age:AA314_05393"/>
<dbReference type="Gene3D" id="3.30.450.40">
    <property type="match status" value="2"/>
</dbReference>
<dbReference type="SUPFAM" id="SSF55781">
    <property type="entry name" value="GAF domain-like"/>
    <property type="match status" value="3"/>
</dbReference>
<keyword evidence="13" id="KW-1185">Reference proteome</keyword>
<dbReference type="Gene3D" id="3.40.50.2300">
    <property type="match status" value="1"/>
</dbReference>
<protein>
    <recommendedName>
        <fullName evidence="2">histidine kinase</fullName>
        <ecNumber evidence="2">2.7.13.3</ecNumber>
    </recommendedName>
</protein>
<evidence type="ECO:0000313" key="10">
    <source>
        <dbReference type="EMBL" id="AKJ03767.1"/>
    </source>
</evidence>
<feature type="domain" description="Response regulatory" evidence="9">
    <location>
        <begin position="746"/>
        <end position="862"/>
    </location>
</feature>
<dbReference type="InterPro" id="IPR001789">
    <property type="entry name" value="Sig_transdc_resp-reg_receiver"/>
</dbReference>
<dbReference type="AlphaFoldDB" id="A0AAC8TF72"/>
<dbReference type="SUPFAM" id="SSF47384">
    <property type="entry name" value="Homodimeric domain of signal transducing histidine kinase"/>
    <property type="match status" value="1"/>
</dbReference>
<dbReference type="InterPro" id="IPR004358">
    <property type="entry name" value="Sig_transdc_His_kin-like_C"/>
</dbReference>
<dbReference type="SUPFAM" id="SSF55874">
    <property type="entry name" value="ATPase domain of HSP90 chaperone/DNA topoisomerase II/histidine kinase"/>
    <property type="match status" value="1"/>
</dbReference>
<keyword evidence="5" id="KW-0418">Kinase</keyword>
<dbReference type="SMART" id="SM00388">
    <property type="entry name" value="HisKA"/>
    <property type="match status" value="1"/>
</dbReference>
<dbReference type="EMBL" id="QUMU01000016">
    <property type="protein sequence ID" value="REG23549.1"/>
    <property type="molecule type" value="Genomic_DNA"/>
</dbReference>
<dbReference type="Gene3D" id="3.30.565.10">
    <property type="entry name" value="Histidine kinase-like ATPase, C-terminal domain"/>
    <property type="match status" value="1"/>
</dbReference>
<dbReference type="Pfam" id="PF13185">
    <property type="entry name" value="GAF_2"/>
    <property type="match status" value="1"/>
</dbReference>
<dbReference type="InterPro" id="IPR003661">
    <property type="entry name" value="HisK_dim/P_dom"/>
</dbReference>
<evidence type="ECO:0000259" key="9">
    <source>
        <dbReference type="PROSITE" id="PS50110"/>
    </source>
</evidence>
<evidence type="ECO:0000256" key="1">
    <source>
        <dbReference type="ARBA" id="ARBA00000085"/>
    </source>
</evidence>
<evidence type="ECO:0000256" key="4">
    <source>
        <dbReference type="ARBA" id="ARBA00022679"/>
    </source>
</evidence>
<evidence type="ECO:0000256" key="3">
    <source>
        <dbReference type="ARBA" id="ARBA00022553"/>
    </source>
</evidence>
<dbReference type="InterPro" id="IPR003594">
    <property type="entry name" value="HATPase_dom"/>
</dbReference>
<accession>A0AAC8TF72</accession>
<dbReference type="InterPro" id="IPR036097">
    <property type="entry name" value="HisK_dim/P_sf"/>
</dbReference>
<feature type="domain" description="Histidine kinase" evidence="8">
    <location>
        <begin position="502"/>
        <end position="718"/>
    </location>
</feature>
<dbReference type="InterPro" id="IPR036890">
    <property type="entry name" value="HATPase_C_sf"/>
</dbReference>
<dbReference type="SMART" id="SM00065">
    <property type="entry name" value="GAF"/>
    <property type="match status" value="2"/>
</dbReference>
<dbReference type="InterPro" id="IPR029016">
    <property type="entry name" value="GAF-like_dom_sf"/>
</dbReference>
<dbReference type="GO" id="GO:0000155">
    <property type="term" value="F:phosphorelay sensor kinase activity"/>
    <property type="evidence" value="ECO:0007669"/>
    <property type="project" value="InterPro"/>
</dbReference>
<dbReference type="GO" id="GO:0008168">
    <property type="term" value="F:methyltransferase activity"/>
    <property type="evidence" value="ECO:0007669"/>
    <property type="project" value="UniProtKB-KW"/>
</dbReference>
<dbReference type="InterPro" id="IPR005467">
    <property type="entry name" value="His_kinase_dom"/>
</dbReference>
<dbReference type="CDD" id="cd17580">
    <property type="entry name" value="REC_2_DhkD-like"/>
    <property type="match status" value="1"/>
</dbReference>
<keyword evidence="3 6" id="KW-0597">Phosphoprotein</keyword>
<dbReference type="SMART" id="SM00448">
    <property type="entry name" value="REC"/>
    <property type="match status" value="1"/>
</dbReference>
<dbReference type="PRINTS" id="PR00344">
    <property type="entry name" value="BCTRLSENSOR"/>
</dbReference>
<dbReference type="Proteomes" id="UP000256345">
    <property type="component" value="Unassembled WGS sequence"/>
</dbReference>
<keyword evidence="4" id="KW-0808">Transferase</keyword>
<evidence type="ECO:0000313" key="11">
    <source>
        <dbReference type="EMBL" id="REG23549.1"/>
    </source>
</evidence>
<reference evidence="11 13" key="2">
    <citation type="submission" date="2018-08" db="EMBL/GenBank/DDBJ databases">
        <title>Genomic Encyclopedia of Archaeal and Bacterial Type Strains, Phase II (KMG-II): from individual species to whole genera.</title>
        <authorList>
            <person name="Goeker M."/>
        </authorList>
    </citation>
    <scope>NUCLEOTIDE SEQUENCE [LARGE SCALE GENOMIC DNA]</scope>
    <source>
        <strain evidence="11 13">DSM 2261</strain>
    </source>
</reference>
<keyword evidence="10" id="KW-0489">Methyltransferase</keyword>
<dbReference type="SMART" id="SM00387">
    <property type="entry name" value="HATPase_c"/>
    <property type="match status" value="1"/>
</dbReference>
<dbReference type="EMBL" id="CP011509">
    <property type="protein sequence ID" value="AKJ03767.1"/>
    <property type="molecule type" value="Genomic_DNA"/>
</dbReference>
<comment type="catalytic activity">
    <reaction evidence="1">
        <text>ATP + protein L-histidine = ADP + protein N-phospho-L-histidine.</text>
        <dbReference type="EC" id="2.7.13.3"/>
    </reaction>
</comment>
<dbReference type="Proteomes" id="UP000035579">
    <property type="component" value="Chromosome"/>
</dbReference>
<dbReference type="EC" id="2.7.13.3" evidence="2"/>
<dbReference type="Pfam" id="PF00072">
    <property type="entry name" value="Response_reg"/>
    <property type="match status" value="1"/>
</dbReference>
<gene>
    <name evidence="10" type="ORF">AA314_05393</name>
    <name evidence="11" type="ORF">ATI61_11617</name>
</gene>
<evidence type="ECO:0000313" key="12">
    <source>
        <dbReference type="Proteomes" id="UP000035579"/>
    </source>
</evidence>
<feature type="modified residue" description="4-aspartylphosphate" evidence="6">
    <location>
        <position position="795"/>
    </location>
</feature>
<dbReference type="CDD" id="cd00075">
    <property type="entry name" value="HATPase"/>
    <property type="match status" value="1"/>
</dbReference>
<sequence length="872" mass="95049">MPVERTHFRLSEIAEQGALALRRQVNDLFGVLDLSSSWQGREPEEFARGTLEVLVSRLRLDVALLKLHGPEGVLESCFPPDLDREALLAAGEGAANPEPPATFELPRPNVLGRTTVRLATATPLGEPGTIVVGSWRQNFPTPHERHLLQLIANQAALALQSSREARARQKLAEERGRLQRVNSVLSMLHSVSDGLSRTHTFGQVADVILSWGLDAMGANAGSMFLADENGGGLRLIRAVGYPESMLRDYEHIPVDADLPLADAFRQKRGLFRNDYRGRPICYASVPLLVDDRCLGALGFNFPEPRPFEDDERAFIQALAHQAAQACDRARLLEAERRARLMAEARQLRADLLAEASAMLSSSLDLEAALTWVANLLVPGFADWVVIQRVERTPAGTDEKATLAIHREPVKAGLAREWGLSLLETWSEPRSCITNNSVLAPIAARGRVLGAIVLGAEEVGRYDTEALELVEALGLRAGVALDNARLYEEAREADRRKDEFLAMLGHELRNPLSPMVTALQLMRMKDGSTSQRERTIIERQVEHLTRLVDDLLDVSRITRGKVQLKRGRIDLTAVLLKAAEMASPLLEQRAHFLELPPPAGPLVVDGDPARLAQVLANLLNNAAKYTDPGGRIVVTAVGEGEQAVVRVRDNGAGIAPGILPRIFDMFVQEGRSIDRSQGGLGLGLAIVRSLVELHGGTVSVHSEGLGRGSEFVVRLPLAAPRHAGAEDEDRSPPPEAAAVQEDPGSVRLLLVDDNRDAVELLTEFLGSKGYVTRMALDGPTGLEAASAFQPHIALLDVGLPVMDGYELASRLRQEPSLKGIKLVAITGYGQDSDRHRAHAAGFDLHLVKPIEPGQLLRILRELVQVPVEAEVRD</sequence>
<proteinExistence type="predicted"/>
<reference evidence="10 12" key="1">
    <citation type="submission" date="2015-05" db="EMBL/GenBank/DDBJ databases">
        <title>Genome assembly of Archangium gephyra DSM 2261.</title>
        <authorList>
            <person name="Sharma G."/>
            <person name="Subramanian S."/>
        </authorList>
    </citation>
    <scope>NUCLEOTIDE SEQUENCE [LARGE SCALE GENOMIC DNA]</scope>
    <source>
        <strain evidence="10 12">DSM 2261</strain>
    </source>
</reference>
<evidence type="ECO:0000256" key="6">
    <source>
        <dbReference type="PROSITE-ProRule" id="PRU00169"/>
    </source>
</evidence>
<feature type="region of interest" description="Disordered" evidence="7">
    <location>
        <begin position="721"/>
        <end position="740"/>
    </location>
</feature>
<evidence type="ECO:0000256" key="7">
    <source>
        <dbReference type="SAM" id="MobiDB-lite"/>
    </source>
</evidence>
<dbReference type="GO" id="GO:0032259">
    <property type="term" value="P:methylation"/>
    <property type="evidence" value="ECO:0007669"/>
    <property type="project" value="UniProtKB-KW"/>
</dbReference>
<evidence type="ECO:0000256" key="5">
    <source>
        <dbReference type="ARBA" id="ARBA00022777"/>
    </source>
</evidence>
<evidence type="ECO:0000256" key="2">
    <source>
        <dbReference type="ARBA" id="ARBA00012438"/>
    </source>
</evidence>
<dbReference type="Pfam" id="PF00512">
    <property type="entry name" value="HisKA"/>
    <property type="match status" value="1"/>
</dbReference>
<evidence type="ECO:0000259" key="8">
    <source>
        <dbReference type="PROSITE" id="PS50109"/>
    </source>
</evidence>